<keyword evidence="2" id="KW-1185">Reference proteome</keyword>
<reference evidence="1 2" key="1">
    <citation type="submission" date="2015-01" db="EMBL/GenBank/DDBJ databases">
        <title>Evolution of Trichinella species and genotypes.</title>
        <authorList>
            <person name="Korhonen P.K."/>
            <person name="Edoardo P."/>
            <person name="Giuseppe L.R."/>
            <person name="Gasser R.B."/>
        </authorList>
    </citation>
    <scope>NUCLEOTIDE SEQUENCE [LARGE SCALE GENOMIC DNA]</scope>
    <source>
        <strain evidence="1">ISS37</strain>
    </source>
</reference>
<evidence type="ECO:0000313" key="1">
    <source>
        <dbReference type="EMBL" id="KRX15625.1"/>
    </source>
</evidence>
<sequence length="83" mass="9317">MDGPSDDHHPRMEDAPGELTLKISDQALQTKLATSQQKVNNTLISTTAAVHKVVFNGKPNLLQWRSFDPIHMLVIFKDHNNGR</sequence>
<name>A0A0V0RMD3_9BILA</name>
<comment type="caution">
    <text evidence="1">The sequence shown here is derived from an EMBL/GenBank/DDBJ whole genome shotgun (WGS) entry which is preliminary data.</text>
</comment>
<evidence type="ECO:0000313" key="2">
    <source>
        <dbReference type="Proteomes" id="UP000054630"/>
    </source>
</evidence>
<organism evidence="1 2">
    <name type="scientific">Trichinella nelsoni</name>
    <dbReference type="NCBI Taxonomy" id="6336"/>
    <lineage>
        <taxon>Eukaryota</taxon>
        <taxon>Metazoa</taxon>
        <taxon>Ecdysozoa</taxon>
        <taxon>Nematoda</taxon>
        <taxon>Enoplea</taxon>
        <taxon>Dorylaimia</taxon>
        <taxon>Trichinellida</taxon>
        <taxon>Trichinellidae</taxon>
        <taxon>Trichinella</taxon>
    </lineage>
</organism>
<dbReference type="AlphaFoldDB" id="A0A0V0RMD3"/>
<gene>
    <name evidence="1" type="ORF">T07_5322</name>
</gene>
<accession>A0A0V0RMD3</accession>
<dbReference type="EMBL" id="JYDL01000126">
    <property type="protein sequence ID" value="KRX15625.1"/>
    <property type="molecule type" value="Genomic_DNA"/>
</dbReference>
<dbReference type="OrthoDB" id="10274158at2759"/>
<dbReference type="Proteomes" id="UP000054630">
    <property type="component" value="Unassembled WGS sequence"/>
</dbReference>
<proteinExistence type="predicted"/>
<protein>
    <submittedName>
        <fullName evidence="1">Uncharacterized protein</fullName>
    </submittedName>
</protein>